<organism evidence="1 2">
    <name type="scientific">Streptomyces wedmorensis</name>
    <dbReference type="NCBI Taxonomy" id="43759"/>
    <lineage>
        <taxon>Bacteria</taxon>
        <taxon>Bacillati</taxon>
        <taxon>Actinomycetota</taxon>
        <taxon>Actinomycetes</taxon>
        <taxon>Kitasatosporales</taxon>
        <taxon>Streptomycetaceae</taxon>
        <taxon>Streptomyces</taxon>
    </lineage>
</organism>
<sequence>MGWQTDQFGSGHEGYPVAVMGDGTEPAPINGNSAWWLYNGQAGRPRAIAVRAGCECGWRSSEMFPIDWEDQDETNGFEHGDDAPYPYGAWSREHIAPLLGTTVPDDLSDAIATVRRLLADLTSSRPIAATAAAAEVEKLGSAALQRAVTAARDNGGSWEDIGQALGTSRQAAHQRFAKALFRG</sequence>
<gene>
    <name evidence="1" type="ORF">ACFQ63_40930</name>
</gene>
<dbReference type="Proteomes" id="UP001600424">
    <property type="component" value="Unassembled WGS sequence"/>
</dbReference>
<dbReference type="RefSeq" id="WP_376247565.1">
    <property type="nucleotide sequence ID" value="NZ_JBHTRV010000088.1"/>
</dbReference>
<keyword evidence="2" id="KW-1185">Reference proteome</keyword>
<name>A0ABW6J8X4_STRWE</name>
<comment type="caution">
    <text evidence="1">The sequence shown here is derived from an EMBL/GenBank/DDBJ whole genome shotgun (WGS) entry which is preliminary data.</text>
</comment>
<evidence type="ECO:0000313" key="1">
    <source>
        <dbReference type="EMBL" id="MFE5986009.1"/>
    </source>
</evidence>
<proteinExistence type="predicted"/>
<reference evidence="1 2" key="1">
    <citation type="submission" date="2024-09" db="EMBL/GenBank/DDBJ databases">
        <title>The Natural Products Discovery Center: Release of the First 8490 Sequenced Strains for Exploring Actinobacteria Biosynthetic Diversity.</title>
        <authorList>
            <person name="Kalkreuter E."/>
            <person name="Kautsar S.A."/>
            <person name="Yang D."/>
            <person name="Bader C.D."/>
            <person name="Teijaro C.N."/>
            <person name="Fluegel L."/>
            <person name="Davis C.M."/>
            <person name="Simpson J.R."/>
            <person name="Lauterbach L."/>
            <person name="Steele A.D."/>
            <person name="Gui C."/>
            <person name="Meng S."/>
            <person name="Li G."/>
            <person name="Viehrig K."/>
            <person name="Ye F."/>
            <person name="Su P."/>
            <person name="Kiefer A.F."/>
            <person name="Nichols A."/>
            <person name="Cepeda A.J."/>
            <person name="Yan W."/>
            <person name="Fan B."/>
            <person name="Jiang Y."/>
            <person name="Adhikari A."/>
            <person name="Zheng C.-J."/>
            <person name="Schuster L."/>
            <person name="Cowan T.M."/>
            <person name="Smanski M.J."/>
            <person name="Chevrette M.G."/>
            <person name="De Carvalho L.P.S."/>
            <person name="Shen B."/>
        </authorList>
    </citation>
    <scope>NUCLEOTIDE SEQUENCE [LARGE SCALE GENOMIC DNA]</scope>
    <source>
        <strain evidence="1 2">NPDC056472</strain>
    </source>
</reference>
<accession>A0ABW6J8X4</accession>
<evidence type="ECO:0000313" key="2">
    <source>
        <dbReference type="Proteomes" id="UP001600424"/>
    </source>
</evidence>
<dbReference type="EMBL" id="JBHTRV010000088">
    <property type="protein sequence ID" value="MFE5986009.1"/>
    <property type="molecule type" value="Genomic_DNA"/>
</dbReference>
<protein>
    <submittedName>
        <fullName evidence="1">Uncharacterized protein</fullName>
    </submittedName>
</protein>